<dbReference type="Proteomes" id="UP000829720">
    <property type="component" value="Unassembled WGS sequence"/>
</dbReference>
<feature type="compositionally biased region" description="Basic and acidic residues" evidence="1">
    <location>
        <begin position="87"/>
        <end position="98"/>
    </location>
</feature>
<feature type="compositionally biased region" description="Polar residues" evidence="1">
    <location>
        <begin position="1"/>
        <end position="22"/>
    </location>
</feature>
<name>A0A8T3E3K3_9TELE</name>
<feature type="region of interest" description="Disordered" evidence="1">
    <location>
        <begin position="1"/>
        <end position="113"/>
    </location>
</feature>
<accession>A0A8T3E3K3</accession>
<evidence type="ECO:0000313" key="3">
    <source>
        <dbReference type="Proteomes" id="UP000829720"/>
    </source>
</evidence>
<evidence type="ECO:0000256" key="1">
    <source>
        <dbReference type="SAM" id="MobiDB-lite"/>
    </source>
</evidence>
<feature type="compositionally biased region" description="Basic residues" evidence="1">
    <location>
        <begin position="99"/>
        <end position="113"/>
    </location>
</feature>
<evidence type="ECO:0000313" key="2">
    <source>
        <dbReference type="EMBL" id="KAI1901195.1"/>
    </source>
</evidence>
<reference evidence="2" key="1">
    <citation type="submission" date="2021-01" db="EMBL/GenBank/DDBJ databases">
        <authorList>
            <person name="Zahm M."/>
            <person name="Roques C."/>
            <person name="Cabau C."/>
            <person name="Klopp C."/>
            <person name="Donnadieu C."/>
            <person name="Jouanno E."/>
            <person name="Lampietro C."/>
            <person name="Louis A."/>
            <person name="Herpin A."/>
            <person name="Echchiki A."/>
            <person name="Berthelot C."/>
            <person name="Parey E."/>
            <person name="Roest-Crollius H."/>
            <person name="Braasch I."/>
            <person name="Postlethwait J."/>
            <person name="Bobe J."/>
            <person name="Montfort J."/>
            <person name="Bouchez O."/>
            <person name="Begum T."/>
            <person name="Mejri S."/>
            <person name="Adams A."/>
            <person name="Chen W.-J."/>
            <person name="Guiguen Y."/>
        </authorList>
    </citation>
    <scope>NUCLEOTIDE SEQUENCE</scope>
    <source>
        <tissue evidence="2">Blood</tissue>
    </source>
</reference>
<keyword evidence="3" id="KW-1185">Reference proteome</keyword>
<feature type="compositionally biased region" description="Basic and acidic residues" evidence="1">
    <location>
        <begin position="25"/>
        <end position="36"/>
    </location>
</feature>
<gene>
    <name evidence="2" type="ORF">AGOR_G00057680</name>
</gene>
<sequence length="113" mass="12692">MQSLFSIIAPSSTSTGVCTAKSTQRRGEGGVEEDRSPLTARTKSPPEPQSHTPTPKPQRWASTATVKHHGASRQASPQEQGFEALAEQERKEKEEERNRKRNRSRDRKRKVRG</sequence>
<organism evidence="2 3">
    <name type="scientific">Albula goreensis</name>
    <dbReference type="NCBI Taxonomy" id="1534307"/>
    <lineage>
        <taxon>Eukaryota</taxon>
        <taxon>Metazoa</taxon>
        <taxon>Chordata</taxon>
        <taxon>Craniata</taxon>
        <taxon>Vertebrata</taxon>
        <taxon>Euteleostomi</taxon>
        <taxon>Actinopterygii</taxon>
        <taxon>Neopterygii</taxon>
        <taxon>Teleostei</taxon>
        <taxon>Albuliformes</taxon>
        <taxon>Albulidae</taxon>
        <taxon>Albula</taxon>
    </lineage>
</organism>
<dbReference type="AlphaFoldDB" id="A0A8T3E3K3"/>
<proteinExistence type="predicted"/>
<protein>
    <submittedName>
        <fullName evidence="2">Uncharacterized protein</fullName>
    </submittedName>
</protein>
<dbReference type="EMBL" id="JAERUA010000004">
    <property type="protein sequence ID" value="KAI1901195.1"/>
    <property type="molecule type" value="Genomic_DNA"/>
</dbReference>
<comment type="caution">
    <text evidence="2">The sequence shown here is derived from an EMBL/GenBank/DDBJ whole genome shotgun (WGS) entry which is preliminary data.</text>
</comment>